<comment type="caution">
    <text evidence="7">The sequence shown here is derived from an EMBL/GenBank/DDBJ whole genome shotgun (WGS) entry which is preliminary data.</text>
</comment>
<dbReference type="GO" id="GO:0003677">
    <property type="term" value="F:DNA binding"/>
    <property type="evidence" value="ECO:0007669"/>
    <property type="project" value="UniProtKB-KW"/>
</dbReference>
<dbReference type="GO" id="GO:0045881">
    <property type="term" value="P:positive regulation of sporulation resulting in formation of a cellular spore"/>
    <property type="evidence" value="ECO:0007669"/>
    <property type="project" value="TreeGrafter"/>
</dbReference>
<dbReference type="AlphaFoldDB" id="A0A363UQW9"/>
<dbReference type="CDD" id="cd16393">
    <property type="entry name" value="SPO0J_N"/>
    <property type="match status" value="1"/>
</dbReference>
<dbReference type="InterPro" id="IPR036086">
    <property type="entry name" value="ParB/Sulfiredoxin_sf"/>
</dbReference>
<evidence type="ECO:0000313" key="7">
    <source>
        <dbReference type="EMBL" id="PWN57844.1"/>
    </source>
</evidence>
<dbReference type="SMART" id="SM00470">
    <property type="entry name" value="ParB"/>
    <property type="match status" value="1"/>
</dbReference>
<dbReference type="PANTHER" id="PTHR33375">
    <property type="entry name" value="CHROMOSOME-PARTITIONING PROTEIN PARB-RELATED"/>
    <property type="match status" value="1"/>
</dbReference>
<protein>
    <recommendedName>
        <fullName evidence="2">Probable chromosome-partitioning protein ParB</fullName>
    </recommendedName>
</protein>
<accession>A0A363UQW9</accession>
<dbReference type="Pfam" id="PF17762">
    <property type="entry name" value="HTH_ParB"/>
    <property type="match status" value="1"/>
</dbReference>
<sequence>MPHRPERLEAAVRHLPIDLIQPGTLQARRVFDPQGIEELAGSIRESGVVQPVVVRSLGDGYELLAGERRWRAAQQAELHEIPAIVRDDLSDDEAMVLGLIENLQRESLTPIEAAAGLQFLADHYDLTHAEAAKRIGKSREYVSNYLRLLKLAEPVQKLVNERLLSLGHAKALAGLPSVMQPGMAMDAVSGGWSVRVLESRCRAALKRAGAEADKPRRDAQWQAVEQQLTEALGNRVQIDFDGQKGEFRVAFHSLDEFDGILQRLGVEISG</sequence>
<dbReference type="InterPro" id="IPR057240">
    <property type="entry name" value="ParB_dimer_C"/>
</dbReference>
<proteinExistence type="inferred from homology"/>
<dbReference type="NCBIfam" id="TIGR00180">
    <property type="entry name" value="parB_part"/>
    <property type="match status" value="1"/>
</dbReference>
<keyword evidence="8" id="KW-1185">Reference proteome</keyword>
<dbReference type="InterPro" id="IPR004437">
    <property type="entry name" value="ParB/RepB/Spo0J"/>
</dbReference>
<dbReference type="Pfam" id="PF23552">
    <property type="entry name" value="ParB_C"/>
    <property type="match status" value="1"/>
</dbReference>
<dbReference type="InterPro" id="IPR003115">
    <property type="entry name" value="ParB_N"/>
</dbReference>
<dbReference type="Gene3D" id="1.10.10.2830">
    <property type="match status" value="1"/>
</dbReference>
<dbReference type="InterPro" id="IPR041468">
    <property type="entry name" value="HTH_ParB/Spo0J"/>
</dbReference>
<dbReference type="GO" id="GO:0007059">
    <property type="term" value="P:chromosome segregation"/>
    <property type="evidence" value="ECO:0007669"/>
    <property type="project" value="UniProtKB-KW"/>
</dbReference>
<dbReference type="InterPro" id="IPR050336">
    <property type="entry name" value="Chromosome_partition/occlusion"/>
</dbReference>
<evidence type="ECO:0000256" key="1">
    <source>
        <dbReference type="ARBA" id="ARBA00006295"/>
    </source>
</evidence>
<dbReference type="SUPFAM" id="SSF110849">
    <property type="entry name" value="ParB/Sulfiredoxin"/>
    <property type="match status" value="1"/>
</dbReference>
<dbReference type="RefSeq" id="WP_109718702.1">
    <property type="nucleotide sequence ID" value="NZ_QEQK01000001.1"/>
</dbReference>
<comment type="function">
    <text evidence="5">Involved in chromosome partition. Localize to both poles of the predivisional cell following completion of DNA replication. Binds to the DNA origin of replication.</text>
</comment>
<reference evidence="7 8" key="1">
    <citation type="submission" date="2018-05" db="EMBL/GenBank/DDBJ databases">
        <title>Abyssibacter profundi OUC007T gen. nov., sp. nov, a marine bacterium isolated from seawater of the Mariana Trench.</title>
        <authorList>
            <person name="Zhou S."/>
        </authorList>
    </citation>
    <scope>NUCLEOTIDE SEQUENCE [LARGE SCALE GENOMIC DNA]</scope>
    <source>
        <strain evidence="7 8">OUC007</strain>
    </source>
</reference>
<dbReference type="OrthoDB" id="9802051at2"/>
<comment type="similarity">
    <text evidence="1">Belongs to the ParB family.</text>
</comment>
<evidence type="ECO:0000256" key="2">
    <source>
        <dbReference type="ARBA" id="ARBA00022372"/>
    </source>
</evidence>
<dbReference type="GO" id="GO:0005694">
    <property type="term" value="C:chromosome"/>
    <property type="evidence" value="ECO:0007669"/>
    <property type="project" value="TreeGrafter"/>
</dbReference>
<organism evidence="7 8">
    <name type="scientific">Abyssibacter profundi</name>
    <dbReference type="NCBI Taxonomy" id="2182787"/>
    <lineage>
        <taxon>Bacteria</taxon>
        <taxon>Pseudomonadati</taxon>
        <taxon>Pseudomonadota</taxon>
        <taxon>Gammaproteobacteria</taxon>
        <taxon>Chromatiales</taxon>
        <taxon>Oceanococcaceae</taxon>
        <taxon>Abyssibacter</taxon>
    </lineage>
</organism>
<dbReference type="EMBL" id="QEQK01000001">
    <property type="protein sequence ID" value="PWN57844.1"/>
    <property type="molecule type" value="Genomic_DNA"/>
</dbReference>
<evidence type="ECO:0000256" key="4">
    <source>
        <dbReference type="ARBA" id="ARBA00023125"/>
    </source>
</evidence>
<name>A0A363UQW9_9GAMM</name>
<dbReference type="Pfam" id="PF02195">
    <property type="entry name" value="ParB_N"/>
    <property type="match status" value="1"/>
</dbReference>
<keyword evidence="3" id="KW-0159">Chromosome partition</keyword>
<evidence type="ECO:0000256" key="3">
    <source>
        <dbReference type="ARBA" id="ARBA00022829"/>
    </source>
</evidence>
<dbReference type="Proteomes" id="UP000251800">
    <property type="component" value="Unassembled WGS sequence"/>
</dbReference>
<dbReference type="Gene3D" id="3.90.1530.30">
    <property type="match status" value="1"/>
</dbReference>
<gene>
    <name evidence="7" type="ORF">DEH80_01525</name>
</gene>
<evidence type="ECO:0000313" key="8">
    <source>
        <dbReference type="Proteomes" id="UP000251800"/>
    </source>
</evidence>
<keyword evidence="4" id="KW-0238">DNA-binding</keyword>
<evidence type="ECO:0000259" key="6">
    <source>
        <dbReference type="SMART" id="SM00470"/>
    </source>
</evidence>
<dbReference type="FunFam" id="3.90.1530.30:FF:000001">
    <property type="entry name" value="Chromosome partitioning protein ParB"/>
    <property type="match status" value="1"/>
</dbReference>
<feature type="domain" description="ParB-like N-terminal" evidence="6">
    <location>
        <begin position="13"/>
        <end position="103"/>
    </location>
</feature>
<evidence type="ECO:0000256" key="5">
    <source>
        <dbReference type="ARBA" id="ARBA00025472"/>
    </source>
</evidence>
<dbReference type="FunFam" id="1.10.10.2830:FF:000001">
    <property type="entry name" value="Chromosome partitioning protein ParB"/>
    <property type="match status" value="1"/>
</dbReference>
<dbReference type="PANTHER" id="PTHR33375:SF1">
    <property type="entry name" value="CHROMOSOME-PARTITIONING PROTEIN PARB-RELATED"/>
    <property type="match status" value="1"/>
</dbReference>